<reference evidence="5 6" key="1">
    <citation type="submission" date="2014-04" db="EMBL/GenBank/DDBJ databases">
        <authorList>
            <consortium name="DOE Joint Genome Institute"/>
            <person name="Kuo A."/>
            <person name="Ruytinx J."/>
            <person name="Rineau F."/>
            <person name="Colpaert J."/>
            <person name="Kohler A."/>
            <person name="Nagy L.G."/>
            <person name="Floudas D."/>
            <person name="Copeland A."/>
            <person name="Barry K.W."/>
            <person name="Cichocki N."/>
            <person name="Veneault-Fourrey C."/>
            <person name="LaButti K."/>
            <person name="Lindquist E.A."/>
            <person name="Lipzen A."/>
            <person name="Lundell T."/>
            <person name="Morin E."/>
            <person name="Murat C."/>
            <person name="Sun H."/>
            <person name="Tunlid A."/>
            <person name="Henrissat B."/>
            <person name="Grigoriev I.V."/>
            <person name="Hibbett D.S."/>
            <person name="Martin F."/>
            <person name="Nordberg H.P."/>
            <person name="Cantor M.N."/>
            <person name="Hua S.X."/>
        </authorList>
    </citation>
    <scope>NUCLEOTIDE SEQUENCE [LARGE SCALE GENOMIC DNA]</scope>
    <source>
        <strain evidence="5 6">UH-Slu-Lm8-n1</strain>
    </source>
</reference>
<sequence>MECKNCEFRQRQYYCAVCIKAHLRDFRLQTNHFSSDRDEHVARAYRAFKSIESGRLQIRAEIAQVNRSLEQLIVEGLTKVRKDCESKRDRLHTLRETLAQRRRTLNAARLLPPQPQTLAKESQELSVLSQTIARARSGLVQELVEVFHVVEVGGRPAVGGRPGARGEWTIGGLVLPVPGDVRRYPPDHINAVITHTIHFLGLLTFYLGIKLPFEVSWSCRRLGVGMPWIGAGRGSESWAKCVSLAFFFMSFFTSSLSTHRWTAKHPMHLTSKPSSILSSTPSPPSSPPSCAPASLADSEFPERAPAHAQNQSFTTGLAMLLYNVCYLAHTQGVEIPLSQAGDALGNLWAVCCSGELGRRSHSTTPLLLLPTPPSFKLDFAQVLQATTTSPARAARIRPGRSTQEAGIGRMRSEHIVEEEEGWDVVELGGEEGFG</sequence>
<feature type="region of interest" description="Disordered" evidence="4">
    <location>
        <begin position="272"/>
        <end position="296"/>
    </location>
</feature>
<evidence type="ECO:0000256" key="3">
    <source>
        <dbReference type="ARBA" id="ARBA00023054"/>
    </source>
</evidence>
<evidence type="ECO:0000256" key="2">
    <source>
        <dbReference type="ARBA" id="ARBA00013807"/>
    </source>
</evidence>
<comment type="similarity">
    <text evidence="1">Belongs to the ATG14 family.</text>
</comment>
<dbReference type="PANTHER" id="PTHR15157">
    <property type="entry name" value="UV RADIATION RESISTANCE-ASSOCIATED GENE PROTEIN"/>
    <property type="match status" value="1"/>
</dbReference>
<dbReference type="GO" id="GO:0000149">
    <property type="term" value="F:SNARE binding"/>
    <property type="evidence" value="ECO:0007669"/>
    <property type="project" value="TreeGrafter"/>
</dbReference>
<dbReference type="Pfam" id="PF10186">
    <property type="entry name" value="ATG14"/>
    <property type="match status" value="1"/>
</dbReference>
<dbReference type="GO" id="GO:0035493">
    <property type="term" value="P:SNARE complex assembly"/>
    <property type="evidence" value="ECO:0007669"/>
    <property type="project" value="TreeGrafter"/>
</dbReference>
<name>A0A0D0A3P1_9AGAM</name>
<dbReference type="InParanoid" id="A0A0D0A3P1"/>
<dbReference type="GO" id="GO:0000323">
    <property type="term" value="C:lytic vacuole"/>
    <property type="evidence" value="ECO:0007669"/>
    <property type="project" value="TreeGrafter"/>
</dbReference>
<evidence type="ECO:0000313" key="5">
    <source>
        <dbReference type="EMBL" id="KIK36301.1"/>
    </source>
</evidence>
<accession>A0A0D0A3P1</accession>
<gene>
    <name evidence="5" type="ORF">CY34DRAFT_531565</name>
</gene>
<dbReference type="STRING" id="930992.A0A0D0A3P1"/>
<evidence type="ECO:0000313" key="6">
    <source>
        <dbReference type="Proteomes" id="UP000054485"/>
    </source>
</evidence>
<keyword evidence="3" id="KW-0175">Coiled coil</keyword>
<dbReference type="GO" id="GO:0032991">
    <property type="term" value="C:protein-containing complex"/>
    <property type="evidence" value="ECO:0007669"/>
    <property type="project" value="UniProtKB-ARBA"/>
</dbReference>
<organism evidence="5 6">
    <name type="scientific">Suillus luteus UH-Slu-Lm8-n1</name>
    <dbReference type="NCBI Taxonomy" id="930992"/>
    <lineage>
        <taxon>Eukaryota</taxon>
        <taxon>Fungi</taxon>
        <taxon>Dikarya</taxon>
        <taxon>Basidiomycota</taxon>
        <taxon>Agaricomycotina</taxon>
        <taxon>Agaricomycetes</taxon>
        <taxon>Agaricomycetidae</taxon>
        <taxon>Boletales</taxon>
        <taxon>Suillineae</taxon>
        <taxon>Suillaceae</taxon>
        <taxon>Suillus</taxon>
    </lineage>
</organism>
<proteinExistence type="inferred from homology"/>
<dbReference type="AlphaFoldDB" id="A0A0D0A3P1"/>
<dbReference type="OrthoDB" id="16772at2759"/>
<dbReference type="GO" id="GO:0005768">
    <property type="term" value="C:endosome"/>
    <property type="evidence" value="ECO:0007669"/>
    <property type="project" value="TreeGrafter"/>
</dbReference>
<reference evidence="6" key="2">
    <citation type="submission" date="2015-01" db="EMBL/GenBank/DDBJ databases">
        <title>Evolutionary Origins and Diversification of the Mycorrhizal Mutualists.</title>
        <authorList>
            <consortium name="DOE Joint Genome Institute"/>
            <consortium name="Mycorrhizal Genomics Consortium"/>
            <person name="Kohler A."/>
            <person name="Kuo A."/>
            <person name="Nagy L.G."/>
            <person name="Floudas D."/>
            <person name="Copeland A."/>
            <person name="Barry K.W."/>
            <person name="Cichocki N."/>
            <person name="Veneault-Fourrey C."/>
            <person name="LaButti K."/>
            <person name="Lindquist E.A."/>
            <person name="Lipzen A."/>
            <person name="Lundell T."/>
            <person name="Morin E."/>
            <person name="Murat C."/>
            <person name="Riley R."/>
            <person name="Ohm R."/>
            <person name="Sun H."/>
            <person name="Tunlid A."/>
            <person name="Henrissat B."/>
            <person name="Grigoriev I.V."/>
            <person name="Hibbett D.S."/>
            <person name="Martin F."/>
        </authorList>
    </citation>
    <scope>NUCLEOTIDE SEQUENCE [LARGE SCALE GENOMIC DNA]</scope>
    <source>
        <strain evidence="6">UH-Slu-Lm8-n1</strain>
    </source>
</reference>
<protein>
    <recommendedName>
        <fullName evidence="2">Autophagy-related protein 14</fullName>
    </recommendedName>
</protein>
<feature type="compositionally biased region" description="Pro residues" evidence="4">
    <location>
        <begin position="281"/>
        <end position="290"/>
    </location>
</feature>
<dbReference type="Proteomes" id="UP000054485">
    <property type="component" value="Unassembled WGS sequence"/>
</dbReference>
<keyword evidence="6" id="KW-1185">Reference proteome</keyword>
<dbReference type="HOGENOM" id="CLU_015679_0_0_1"/>
<dbReference type="EMBL" id="KN835541">
    <property type="protein sequence ID" value="KIK36301.1"/>
    <property type="molecule type" value="Genomic_DNA"/>
</dbReference>
<dbReference type="PANTHER" id="PTHR15157:SF5">
    <property type="entry name" value="UV RADIATION RESISTANCE-ASSOCIATED GENE PROTEIN"/>
    <property type="match status" value="1"/>
</dbReference>
<evidence type="ECO:0000256" key="1">
    <source>
        <dbReference type="ARBA" id="ARBA00009574"/>
    </source>
</evidence>
<dbReference type="InterPro" id="IPR018791">
    <property type="entry name" value="UV_resistance/autophagy_Atg14"/>
</dbReference>
<evidence type="ECO:0000256" key="4">
    <source>
        <dbReference type="SAM" id="MobiDB-lite"/>
    </source>
</evidence>